<proteinExistence type="predicted"/>
<evidence type="ECO:0000256" key="4">
    <source>
        <dbReference type="ARBA" id="ARBA00022989"/>
    </source>
</evidence>
<accession>A0A9P5GZX9</accession>
<reference evidence="9" key="1">
    <citation type="submission" date="2020-03" db="EMBL/GenBank/DDBJ databases">
        <title>Draft Genome Sequence of Cylindrodendrum hubeiense.</title>
        <authorList>
            <person name="Buettner E."/>
            <person name="Kellner H."/>
        </authorList>
    </citation>
    <scope>NUCLEOTIDE SEQUENCE</scope>
    <source>
        <strain evidence="9">IHI 201604</strain>
    </source>
</reference>
<evidence type="ECO:0000256" key="3">
    <source>
        <dbReference type="ARBA" id="ARBA00022692"/>
    </source>
</evidence>
<comment type="caution">
    <text evidence="9">The sequence shown here is derived from an EMBL/GenBank/DDBJ whole genome shotgun (WGS) entry which is preliminary data.</text>
</comment>
<dbReference type="Gene3D" id="1.20.1250.20">
    <property type="entry name" value="MFS general substrate transporter like domains"/>
    <property type="match status" value="2"/>
</dbReference>
<sequence length="1237" mass="139123">MGGAVETSTGVTRVDSLSNGNEVQASQVVSEDPELALALKNYVPDTPEERRLVRRIDMVLLPCLWWMYILAYLDKGNIANANAAGLSEDLGLSDNEYSLFISVFFVGYFLLEVPSNLVLVKIRPSIYLSIIVFCWGCIVSGMSQSKTLTGFLVGRFFLGCVEAGMFPGALFILTCWYTKKEVGKRFCIFYTAGCVAPALGGLMAGAIIRSLDGTRGMAGWRWLLLIEGLITVLCATILFFAIPDYPHNSRRFSAEQRQLAHIRIMYDRSINVTMDNNTLTTKQTFKAVVADWKTWMFLVLYNLNGTCTTISYFIPTILKTLGYTKVTAQWMTAPIYITGAISMLIFSYTSDRSQDRRWHLTCLHLVAVTACLVLLLVDNAVVNLTRGAVGIKPLSWPSSVKYLATGNTKSDLTAVLDFLRDEILNRASTAPRESLPQAGSRSKIFTRSCLTKPTHIRLLYLSGGYQSETLRGRFQVVDLNHPPEYDALSYTWADQRGDKTLCRRIYLGDDSAALPITLNCDRALRSLRRSGSEMIIWVDAICIDQQSLSERSQQVGLMDMIYSSAAAVRIYVGDGTWGDDNTGDQTIIELQKAKVGACDLKYKTHLLSKFFQRPYFYRLWVVQEVLLARSVHIHCGTLSTELSAAIVTQLAQVLDELPSWLAFVRSGTGAKRTVDDLPGLLLATSGCQMTEPVDKFFALLGLIHDAKTESLAADYTLTVREVYTGIAAYLFQNHGDIRLLRIAGLKQGSSFRTKYSIPSWVPIWSPHTEPPSAEMLRDNSVELERACNEYVASANSKLRGKRYSSIILDAEHHAKINWNGVGEMRGPSPRLEVHDETGALITHGYVVLELATLLMHATREWTSEVASGQPNTSTSFYKFPGGAVLAIQGLSQAISKNGLLHQTHILAIKDLQEFFLARKYVRIGNTAAYQIIGPCRPALLYLSGSAPSLDELADDDMCLLEQAFPLRWVDIQFMTAWERILKAKARERENGHSVSAEAPSWVEGICEADQLWKRYRKFVSPANNRDAAVDVEQQLKTKWDMVRLLDFWQKAALEVGMLIEQQYCVETRQDMFTDWCELTSYLVNSVTIRDYHDRVFAACDSRDENHQIGWSREFEGNLDSWATMTKELAEWFETLPGMDFIVLTHHRNLVVTKNIAENIYNTVQSYIFSCSSKTAVIESLRNTDIIGSADWAAVESMWDFLKNAKSQHEELRRVNQHRRLVRQFYVSWKNPEAIILA</sequence>
<keyword evidence="2" id="KW-0813">Transport</keyword>
<keyword evidence="6" id="KW-0325">Glycoprotein</keyword>
<keyword evidence="5 7" id="KW-0472">Membrane</keyword>
<feature type="transmembrane region" description="Helical" evidence="7">
    <location>
        <begin position="358"/>
        <end position="377"/>
    </location>
</feature>
<evidence type="ECO:0000256" key="6">
    <source>
        <dbReference type="ARBA" id="ARBA00023180"/>
    </source>
</evidence>
<dbReference type="GO" id="GO:0022857">
    <property type="term" value="F:transmembrane transporter activity"/>
    <property type="evidence" value="ECO:0007669"/>
    <property type="project" value="InterPro"/>
</dbReference>
<feature type="domain" description="Heterokaryon incompatibility" evidence="8">
    <location>
        <begin position="485"/>
        <end position="624"/>
    </location>
</feature>
<keyword evidence="4 7" id="KW-1133">Transmembrane helix</keyword>
<dbReference type="InterPro" id="IPR036259">
    <property type="entry name" value="MFS_trans_sf"/>
</dbReference>
<evidence type="ECO:0000313" key="10">
    <source>
        <dbReference type="Proteomes" id="UP000722485"/>
    </source>
</evidence>
<evidence type="ECO:0000256" key="1">
    <source>
        <dbReference type="ARBA" id="ARBA00004141"/>
    </source>
</evidence>
<feature type="transmembrane region" description="Helical" evidence="7">
    <location>
        <begin position="156"/>
        <end position="176"/>
    </location>
</feature>
<dbReference type="AlphaFoldDB" id="A0A9P5GZX9"/>
<dbReference type="FunFam" id="1.20.1250.20:FF:000057">
    <property type="entry name" value="MFS general substrate transporter"/>
    <property type="match status" value="1"/>
</dbReference>
<comment type="subcellular location">
    <subcellularLocation>
        <location evidence="1">Membrane</location>
        <topology evidence="1">Multi-pass membrane protein</topology>
    </subcellularLocation>
</comment>
<keyword evidence="3 7" id="KW-0812">Transmembrane</keyword>
<feature type="transmembrane region" description="Helical" evidence="7">
    <location>
        <begin position="97"/>
        <end position="119"/>
    </location>
</feature>
<dbReference type="EMBL" id="JAANBB010000322">
    <property type="protein sequence ID" value="KAF7544103.1"/>
    <property type="molecule type" value="Genomic_DNA"/>
</dbReference>
<dbReference type="Proteomes" id="UP000722485">
    <property type="component" value="Unassembled WGS sequence"/>
</dbReference>
<dbReference type="SUPFAM" id="SSF103473">
    <property type="entry name" value="MFS general substrate transporter"/>
    <property type="match status" value="1"/>
</dbReference>
<dbReference type="PANTHER" id="PTHR43791:SF38">
    <property type="entry name" value="MAJOR FACILITATOR SUPERFAMILY (MFS) PROFILE DOMAIN-CONTAINING PROTEIN"/>
    <property type="match status" value="1"/>
</dbReference>
<feature type="transmembrane region" description="Helical" evidence="7">
    <location>
        <begin position="188"/>
        <end position="208"/>
    </location>
</feature>
<feature type="transmembrane region" description="Helical" evidence="7">
    <location>
        <begin position="126"/>
        <end position="144"/>
    </location>
</feature>
<dbReference type="OrthoDB" id="2157530at2759"/>
<evidence type="ECO:0000256" key="2">
    <source>
        <dbReference type="ARBA" id="ARBA00022448"/>
    </source>
</evidence>
<dbReference type="PANTHER" id="PTHR43791">
    <property type="entry name" value="PERMEASE-RELATED"/>
    <property type="match status" value="1"/>
</dbReference>
<organism evidence="9 10">
    <name type="scientific">Cylindrodendrum hubeiense</name>
    <dbReference type="NCBI Taxonomy" id="595255"/>
    <lineage>
        <taxon>Eukaryota</taxon>
        <taxon>Fungi</taxon>
        <taxon>Dikarya</taxon>
        <taxon>Ascomycota</taxon>
        <taxon>Pezizomycotina</taxon>
        <taxon>Sordariomycetes</taxon>
        <taxon>Hypocreomycetidae</taxon>
        <taxon>Hypocreales</taxon>
        <taxon>Nectriaceae</taxon>
        <taxon>Cylindrodendrum</taxon>
    </lineage>
</organism>
<feature type="transmembrane region" description="Helical" evidence="7">
    <location>
        <begin position="326"/>
        <end position="346"/>
    </location>
</feature>
<protein>
    <recommendedName>
        <fullName evidence="8">Heterokaryon incompatibility domain-containing protein</fullName>
    </recommendedName>
</protein>
<dbReference type="GO" id="GO:0016020">
    <property type="term" value="C:membrane"/>
    <property type="evidence" value="ECO:0007669"/>
    <property type="project" value="UniProtKB-SubCell"/>
</dbReference>
<name>A0A9P5GZX9_9HYPO</name>
<dbReference type="Pfam" id="PF07690">
    <property type="entry name" value="MFS_1"/>
    <property type="match status" value="1"/>
</dbReference>
<feature type="transmembrane region" description="Helical" evidence="7">
    <location>
        <begin position="295"/>
        <end position="314"/>
    </location>
</feature>
<keyword evidence="10" id="KW-1185">Reference proteome</keyword>
<feature type="transmembrane region" description="Helical" evidence="7">
    <location>
        <begin position="56"/>
        <end position="73"/>
    </location>
</feature>
<dbReference type="InterPro" id="IPR010730">
    <property type="entry name" value="HET"/>
</dbReference>
<dbReference type="Pfam" id="PF06985">
    <property type="entry name" value="HET"/>
    <property type="match status" value="1"/>
</dbReference>
<feature type="transmembrane region" description="Helical" evidence="7">
    <location>
        <begin position="220"/>
        <end position="242"/>
    </location>
</feature>
<evidence type="ECO:0000259" key="8">
    <source>
        <dbReference type="Pfam" id="PF06985"/>
    </source>
</evidence>
<evidence type="ECO:0000313" key="9">
    <source>
        <dbReference type="EMBL" id="KAF7544103.1"/>
    </source>
</evidence>
<evidence type="ECO:0000256" key="5">
    <source>
        <dbReference type="ARBA" id="ARBA00023136"/>
    </source>
</evidence>
<evidence type="ECO:0000256" key="7">
    <source>
        <dbReference type="SAM" id="Phobius"/>
    </source>
</evidence>
<gene>
    <name evidence="9" type="ORF">G7Z17_g10217</name>
</gene>
<dbReference type="InterPro" id="IPR011701">
    <property type="entry name" value="MFS"/>
</dbReference>